<organism evidence="1 2">
    <name type="scientific">Pseudomonas syringae</name>
    <dbReference type="NCBI Taxonomy" id="317"/>
    <lineage>
        <taxon>Bacteria</taxon>
        <taxon>Pseudomonadati</taxon>
        <taxon>Pseudomonadota</taxon>
        <taxon>Gammaproteobacteria</taxon>
        <taxon>Pseudomonadales</taxon>
        <taxon>Pseudomonadaceae</taxon>
        <taxon>Pseudomonas</taxon>
    </lineage>
</organism>
<gene>
    <name evidence="1" type="ORF">BW686_20970</name>
</gene>
<dbReference type="Proteomes" id="UP000195128">
    <property type="component" value="Unassembled WGS sequence"/>
</dbReference>
<evidence type="ECO:0000313" key="2">
    <source>
        <dbReference type="Proteomes" id="UP000195128"/>
    </source>
</evidence>
<protein>
    <submittedName>
        <fullName evidence="1">Uncharacterized protein</fullName>
    </submittedName>
</protein>
<dbReference type="EMBL" id="MTSA01000018">
    <property type="protein sequence ID" value="OUM05382.1"/>
    <property type="molecule type" value="Genomic_DNA"/>
</dbReference>
<dbReference type="OrthoDB" id="6918560at2"/>
<comment type="caution">
    <text evidence="1">The sequence shown here is derived from an EMBL/GenBank/DDBJ whole genome shotgun (WGS) entry which is preliminary data.</text>
</comment>
<accession>A0A244ELM7</accession>
<proteinExistence type="predicted"/>
<reference evidence="1 2" key="1">
    <citation type="submission" date="2017-01" db="EMBL/GenBank/DDBJ databases">
        <authorList>
            <person name="Mah S.A."/>
            <person name="Swanson W.J."/>
            <person name="Moy G.W."/>
            <person name="Vacquier V.D."/>
        </authorList>
    </citation>
    <scope>NUCLEOTIDE SEQUENCE [LARGE SCALE GENOMIC DNA]</scope>
    <source>
        <strain evidence="1">PDD-32b-74</strain>
    </source>
</reference>
<evidence type="ECO:0000313" key="1">
    <source>
        <dbReference type="EMBL" id="OUM05382.1"/>
    </source>
</evidence>
<name>A0A244ELM7_PSESX</name>
<sequence>MEWFSHGSKMWSFIRSVTMAMSGAFACMEMGLAIATALSMTQPLSLEADIRSLQALNDQKNVLEDLTRQKHV</sequence>
<dbReference type="AlphaFoldDB" id="A0A244ELM7"/>